<keyword evidence="1 5" id="KW-0560">Oxidoreductase</keyword>
<dbReference type="InterPro" id="IPR013131">
    <property type="entry name" value="Mannitol_DH_N"/>
</dbReference>
<evidence type="ECO:0000256" key="1">
    <source>
        <dbReference type="ARBA" id="ARBA00023002"/>
    </source>
</evidence>
<dbReference type="PROSITE" id="PS00974">
    <property type="entry name" value="MANNITOL_DHGENASE"/>
    <property type="match status" value="1"/>
</dbReference>
<evidence type="ECO:0000259" key="3">
    <source>
        <dbReference type="Pfam" id="PF01232"/>
    </source>
</evidence>
<keyword evidence="2" id="KW-0520">NAD</keyword>
<dbReference type="PATRIC" id="fig|1768241.3.peg.4615"/>
<dbReference type="AlphaFoldDB" id="A0A132BQ69"/>
<organism evidence="5 6">
    <name type="scientific">Tritonibacter horizontis</name>
    <dbReference type="NCBI Taxonomy" id="1768241"/>
    <lineage>
        <taxon>Bacteria</taxon>
        <taxon>Pseudomonadati</taxon>
        <taxon>Pseudomonadota</taxon>
        <taxon>Alphaproteobacteria</taxon>
        <taxon>Rhodobacterales</taxon>
        <taxon>Paracoccaceae</taxon>
        <taxon>Tritonibacter</taxon>
    </lineage>
</organism>
<comment type="caution">
    <text evidence="5">The sequence shown here is derived from an EMBL/GenBank/DDBJ whole genome shotgun (WGS) entry which is preliminary data.</text>
</comment>
<dbReference type="GO" id="GO:0019594">
    <property type="term" value="P:mannitol metabolic process"/>
    <property type="evidence" value="ECO:0007669"/>
    <property type="project" value="InterPro"/>
</dbReference>
<dbReference type="Pfam" id="PF08125">
    <property type="entry name" value="Mannitol_dh_C"/>
    <property type="match status" value="1"/>
</dbReference>
<dbReference type="Pfam" id="PF01232">
    <property type="entry name" value="Mannitol_dh"/>
    <property type="match status" value="1"/>
</dbReference>
<dbReference type="InterPro" id="IPR000669">
    <property type="entry name" value="Mannitol_DH"/>
</dbReference>
<gene>
    <name evidence="5" type="primary">por_2</name>
    <name evidence="5" type="ORF">TRIHO_44180</name>
</gene>
<dbReference type="Proteomes" id="UP000068382">
    <property type="component" value="Unassembled WGS sequence"/>
</dbReference>
<dbReference type="PANTHER" id="PTHR43362:SF1">
    <property type="entry name" value="MANNITOL DEHYDROGENASE 2-RELATED"/>
    <property type="match status" value="1"/>
</dbReference>
<dbReference type="SUPFAM" id="SSF48179">
    <property type="entry name" value="6-phosphogluconate dehydrogenase C-terminal domain-like"/>
    <property type="match status" value="1"/>
</dbReference>
<accession>A0A132BQ69</accession>
<reference evidence="5 6" key="1">
    <citation type="submission" date="2015-12" db="EMBL/GenBank/DDBJ databases">
        <title>Genome sequence of the marine Rhodobacteraceae strain O3.65, Candidatus Tritonibacter horizontis.</title>
        <authorList>
            <person name="Poehlein A."/>
            <person name="Giebel H.A."/>
            <person name="Voget S."/>
            <person name="Brinkhoff T."/>
        </authorList>
    </citation>
    <scope>NUCLEOTIDE SEQUENCE [LARGE SCALE GENOMIC DNA]</scope>
    <source>
        <strain evidence="5 6">O3.65</strain>
    </source>
</reference>
<keyword evidence="6" id="KW-1185">Reference proteome</keyword>
<dbReference type="InterPro" id="IPR013328">
    <property type="entry name" value="6PGD_dom2"/>
</dbReference>
<dbReference type="Gene3D" id="1.10.1040.10">
    <property type="entry name" value="N-(1-d-carboxylethyl)-l-norvaline Dehydrogenase, domain 2"/>
    <property type="match status" value="1"/>
</dbReference>
<dbReference type="InterPro" id="IPR013118">
    <property type="entry name" value="Mannitol_DH_C"/>
</dbReference>
<dbReference type="PRINTS" id="PR00084">
    <property type="entry name" value="MTLDHDRGNASE"/>
</dbReference>
<feature type="domain" description="Mannitol dehydrogenase N-terminal" evidence="3">
    <location>
        <begin position="30"/>
        <end position="276"/>
    </location>
</feature>
<proteinExistence type="predicted"/>
<dbReference type="InterPro" id="IPR050988">
    <property type="entry name" value="Mannitol_DH/Oxidoreductase"/>
</dbReference>
<evidence type="ECO:0000259" key="4">
    <source>
        <dbReference type="Pfam" id="PF08125"/>
    </source>
</evidence>
<dbReference type="InterPro" id="IPR008927">
    <property type="entry name" value="6-PGluconate_DH-like_C_sf"/>
</dbReference>
<dbReference type="GO" id="GO:0016616">
    <property type="term" value="F:oxidoreductase activity, acting on the CH-OH group of donors, NAD or NADP as acceptor"/>
    <property type="evidence" value="ECO:0007669"/>
    <property type="project" value="TreeGrafter"/>
</dbReference>
<dbReference type="EC" id="1.1.1.-" evidence="5"/>
<dbReference type="EMBL" id="LPUY01000138">
    <property type="protein sequence ID" value="KUP90553.1"/>
    <property type="molecule type" value="Genomic_DNA"/>
</dbReference>
<dbReference type="PANTHER" id="PTHR43362">
    <property type="entry name" value="MANNITOL DEHYDROGENASE DSF1-RELATED"/>
    <property type="match status" value="1"/>
</dbReference>
<sequence>MTLAPRLSSHSQMNADVQVPAYDPVRHGVGIVHLGLGAFHRAHQAVYTDAALAAAGGDWRIVGVSLRSATAAEQLNPQQGRYTVMVRSTAGTTARVIAAIDRVLTAPQSPAEVLKVMTAVGTRIVSLTVTEKAYGIDRATQGVDLSHPAVRADLAAPEAPTGVLGLLVEALRRRRAAGLAPFTVLCCDNLPENGVLLHNGVVDFARQFDPDLADWIGQTVSFPSTMVDRITPAATARTYADVTALTGHQDLGAVETEPFSQWVIEDRFPTGRPAWERAGAIFVADVQPYELMKLRMLNGAHSMLAYVGGLAGCTYVRDVMADPALAALVDRHMRAAQATLPHLPAVDLDHYRAELLARFANTAIAHRTDQIAMDGSEKLPQRILAPALETLQLQGDVAPFAFAVAGWMAFCVQAGPGLDDPRAAEIRAALAPAQTAVQISAALHDLHAVFPGKLRDSQVWRKAVVEKLDVMLQQGGVAAAKVEK</sequence>
<name>A0A132BQ69_9RHOB</name>
<dbReference type="InterPro" id="IPR036291">
    <property type="entry name" value="NAD(P)-bd_dom_sf"/>
</dbReference>
<dbReference type="SUPFAM" id="SSF51735">
    <property type="entry name" value="NAD(P)-binding Rossmann-fold domains"/>
    <property type="match status" value="1"/>
</dbReference>
<dbReference type="Gene3D" id="3.40.50.720">
    <property type="entry name" value="NAD(P)-binding Rossmann-like Domain"/>
    <property type="match status" value="1"/>
</dbReference>
<evidence type="ECO:0000256" key="2">
    <source>
        <dbReference type="ARBA" id="ARBA00023027"/>
    </source>
</evidence>
<feature type="domain" description="Mannitol dehydrogenase C-terminal" evidence="4">
    <location>
        <begin position="285"/>
        <end position="469"/>
    </location>
</feature>
<dbReference type="RefSeq" id="WP_068248847.1">
    <property type="nucleotide sequence ID" value="NZ_LPUY01000138.1"/>
</dbReference>
<evidence type="ECO:0000313" key="5">
    <source>
        <dbReference type="EMBL" id="KUP90553.1"/>
    </source>
</evidence>
<evidence type="ECO:0000313" key="6">
    <source>
        <dbReference type="Proteomes" id="UP000068382"/>
    </source>
</evidence>
<dbReference type="InterPro" id="IPR023027">
    <property type="entry name" value="Mannitol_DH_CS"/>
</dbReference>
<protein>
    <submittedName>
        <fullName evidence="5">Polyol:NADP oxidoreductase</fullName>
        <ecNumber evidence="5">1.1.1.-</ecNumber>
    </submittedName>
</protein>